<accession>A0A6N3FH01</accession>
<evidence type="ECO:0000259" key="3">
    <source>
        <dbReference type="Pfam" id="PF17482"/>
    </source>
</evidence>
<dbReference type="Gene3D" id="3.30.1370.220">
    <property type="match status" value="1"/>
</dbReference>
<comment type="similarity">
    <text evidence="1">Belongs to the myoviridae tail sheath protein family.</text>
</comment>
<evidence type="ECO:0000259" key="2">
    <source>
        <dbReference type="Pfam" id="PF04984"/>
    </source>
</evidence>
<dbReference type="Pfam" id="PF17482">
    <property type="entry name" value="Phage_sheath_1C"/>
    <property type="match status" value="1"/>
</dbReference>
<dbReference type="Pfam" id="PF04984">
    <property type="entry name" value="Phage_sheath_1"/>
    <property type="match status" value="1"/>
</dbReference>
<reference evidence="4" key="1">
    <citation type="submission" date="2019-11" db="EMBL/GenBank/DDBJ databases">
        <authorList>
            <person name="Feng L."/>
        </authorList>
    </citation>
    <scope>NUCLEOTIDE SEQUENCE</scope>
    <source>
        <strain evidence="4">CButyricumLFYP62</strain>
    </source>
</reference>
<gene>
    <name evidence="4" type="ORF">CBLFYP62_02580</name>
</gene>
<dbReference type="InterPro" id="IPR035089">
    <property type="entry name" value="Phage_sheath_subtilisin"/>
</dbReference>
<evidence type="ECO:0000313" key="4">
    <source>
        <dbReference type="EMBL" id="VYU51381.1"/>
    </source>
</evidence>
<dbReference type="InterPro" id="IPR020287">
    <property type="entry name" value="Tail_sheath_C"/>
</dbReference>
<proteinExistence type="inferred from homology"/>
<feature type="domain" description="Tail sheath protein C-terminal" evidence="3">
    <location>
        <begin position="229"/>
        <end position="306"/>
    </location>
</feature>
<dbReference type="RefSeq" id="WP_156736977.1">
    <property type="nucleotide sequence ID" value="NZ_CACRTU010000024.1"/>
</dbReference>
<protein>
    <submittedName>
        <fullName evidence="4">Phage tail sheath protein</fullName>
    </submittedName>
</protein>
<feature type="domain" description="Tail sheath protein subtilisin-like" evidence="2">
    <location>
        <begin position="75"/>
        <end position="203"/>
    </location>
</feature>
<evidence type="ECO:0000256" key="1">
    <source>
        <dbReference type="ARBA" id="ARBA00008005"/>
    </source>
</evidence>
<dbReference type="EMBL" id="CACRTU010000024">
    <property type="protein sequence ID" value="VYU51381.1"/>
    <property type="molecule type" value="Genomic_DNA"/>
</dbReference>
<dbReference type="Gene3D" id="3.40.50.11790">
    <property type="match status" value="1"/>
</dbReference>
<dbReference type="AlphaFoldDB" id="A0A6N3FH01"/>
<name>A0A6N3FH01_CLOBU</name>
<sequence length="348" mass="39150">MSDSIKIILKALTDTAMIRSTRGIVMLVLKDSVAGVKTYKAKKYVTDTFTTENKKIIDKCFNLYGVNTLKVVCYNTNISEALQKLNDVKFNYLACPEATADSDKKAIADFIKEQRNANNILVHAVLSNYVANSEGVINFVNVGVTTEFELTGAQYCVDVACLIATTGYDRSLTGLVVSNVTKAEEVEDVEACTEAGGLCLYYDYDLEAYVFSSGVNSKTTIGENEKDVLKKIRVCEIFDMVRDDLKVSFKKSYRGKLGNSYNNRKLIRDSFNLYFKTLAKQGLLNEDEDNSCWLDVDATRDYLESKNIDTADMTDDEVLKKDIDKKIFLKGRIYALDTIEELVFELNY</sequence>
<organism evidence="4">
    <name type="scientific">Clostridium butyricum</name>
    <dbReference type="NCBI Taxonomy" id="1492"/>
    <lineage>
        <taxon>Bacteria</taxon>
        <taxon>Bacillati</taxon>
        <taxon>Bacillota</taxon>
        <taxon>Clostridia</taxon>
        <taxon>Eubacteriales</taxon>
        <taxon>Clostridiaceae</taxon>
        <taxon>Clostridium</taxon>
    </lineage>
</organism>